<dbReference type="PROSITE" id="PS51318">
    <property type="entry name" value="TAT"/>
    <property type="match status" value="1"/>
</dbReference>
<proteinExistence type="predicted"/>
<gene>
    <name evidence="2" type="ORF">H9907_04085</name>
</gene>
<feature type="signal peptide" evidence="1">
    <location>
        <begin position="1"/>
        <end position="38"/>
    </location>
</feature>
<name>A0A9D2UBD4_9CORY</name>
<evidence type="ECO:0008006" key="4">
    <source>
        <dbReference type="Google" id="ProtNLM"/>
    </source>
</evidence>
<dbReference type="Proteomes" id="UP000823907">
    <property type="component" value="Unassembled WGS sequence"/>
</dbReference>
<dbReference type="InterPro" id="IPR012338">
    <property type="entry name" value="Beta-lactam/transpept-like"/>
</dbReference>
<organism evidence="2 3">
    <name type="scientific">Candidatus Corynebacterium intestinavium</name>
    <dbReference type="NCBI Taxonomy" id="2838531"/>
    <lineage>
        <taxon>Bacteria</taxon>
        <taxon>Bacillati</taxon>
        <taxon>Actinomycetota</taxon>
        <taxon>Actinomycetes</taxon>
        <taxon>Mycobacteriales</taxon>
        <taxon>Corynebacteriaceae</taxon>
        <taxon>Corynebacterium</taxon>
    </lineage>
</organism>
<evidence type="ECO:0000313" key="2">
    <source>
        <dbReference type="EMBL" id="HJD49276.1"/>
    </source>
</evidence>
<dbReference type="AlphaFoldDB" id="A0A9D2UBD4"/>
<accession>A0A9D2UBD4</accession>
<evidence type="ECO:0000256" key="1">
    <source>
        <dbReference type="SAM" id="SignalP"/>
    </source>
</evidence>
<dbReference type="EMBL" id="DWUR01000066">
    <property type="protein sequence ID" value="HJD49276.1"/>
    <property type="molecule type" value="Genomic_DNA"/>
</dbReference>
<reference evidence="2" key="1">
    <citation type="journal article" date="2021" name="PeerJ">
        <title>Extensive microbial diversity within the chicken gut microbiome revealed by metagenomics and culture.</title>
        <authorList>
            <person name="Gilroy R."/>
            <person name="Ravi A."/>
            <person name="Getino M."/>
            <person name="Pursley I."/>
            <person name="Horton D.L."/>
            <person name="Alikhan N.F."/>
            <person name="Baker D."/>
            <person name="Gharbi K."/>
            <person name="Hall N."/>
            <person name="Watson M."/>
            <person name="Adriaenssens E.M."/>
            <person name="Foster-Nyarko E."/>
            <person name="Jarju S."/>
            <person name="Secka A."/>
            <person name="Antonio M."/>
            <person name="Oren A."/>
            <person name="Chaudhuri R.R."/>
            <person name="La Ragione R."/>
            <person name="Hildebrand F."/>
            <person name="Pallen M.J."/>
        </authorList>
    </citation>
    <scope>NUCLEOTIDE SEQUENCE</scope>
    <source>
        <strain evidence="2">5925</strain>
    </source>
</reference>
<dbReference type="InterPro" id="IPR006311">
    <property type="entry name" value="TAT_signal"/>
</dbReference>
<feature type="chain" id="PRO_5038735148" description="Secreted protein" evidence="1">
    <location>
        <begin position="39"/>
        <end position="305"/>
    </location>
</feature>
<comment type="caution">
    <text evidence="2">The sequence shown here is derived from an EMBL/GenBank/DDBJ whole genome shotgun (WGS) entry which is preliminary data.</text>
</comment>
<dbReference type="SUPFAM" id="SSF56601">
    <property type="entry name" value="beta-lactamase/transpeptidase-like"/>
    <property type="match status" value="1"/>
</dbReference>
<reference evidence="2" key="2">
    <citation type="submission" date="2021-04" db="EMBL/GenBank/DDBJ databases">
        <authorList>
            <person name="Gilroy R."/>
        </authorList>
    </citation>
    <scope>NUCLEOTIDE SEQUENCE</scope>
    <source>
        <strain evidence="2">5925</strain>
    </source>
</reference>
<sequence length="305" mass="33149">MSSSSSQVSVTRRRLTTTGAFALAVATAATLATAPASAAPRPVQDYKGFIVSPARTQISFTYSPTGFVAGTRNQHEARPGLSIVKLYIADYVFKHGTPADKARASEMIRTSSDAIASQLYRKYPQSISATARTYGLRNTHSNAHWGYARTSSYDSMKFVETKKRRNYNDPVLVAMRQATPRAADGYAQDYGTAVLPGAVGTKWGWSDDRRSVHASVSYGRDFTVSANTWGNKHALTNDVRGAFRGTMGAPGRPAPGRQLTPVQQAATNWANDMERAALNAPGSSVNERAIRDARRGLDPWIMRLP</sequence>
<dbReference type="Gene3D" id="3.40.710.10">
    <property type="entry name" value="DD-peptidase/beta-lactamase superfamily"/>
    <property type="match status" value="1"/>
</dbReference>
<evidence type="ECO:0000313" key="3">
    <source>
        <dbReference type="Proteomes" id="UP000823907"/>
    </source>
</evidence>
<keyword evidence="1" id="KW-0732">Signal</keyword>
<protein>
    <recommendedName>
        <fullName evidence="4">Secreted protein</fullName>
    </recommendedName>
</protein>